<organism evidence="2 3">
    <name type="scientific">Meganyctiphanes norvegica</name>
    <name type="common">Northern krill</name>
    <name type="synonym">Thysanopoda norvegica</name>
    <dbReference type="NCBI Taxonomy" id="48144"/>
    <lineage>
        <taxon>Eukaryota</taxon>
        <taxon>Metazoa</taxon>
        <taxon>Ecdysozoa</taxon>
        <taxon>Arthropoda</taxon>
        <taxon>Crustacea</taxon>
        <taxon>Multicrustacea</taxon>
        <taxon>Malacostraca</taxon>
        <taxon>Eumalacostraca</taxon>
        <taxon>Eucarida</taxon>
        <taxon>Euphausiacea</taxon>
        <taxon>Euphausiidae</taxon>
        <taxon>Meganyctiphanes</taxon>
    </lineage>
</organism>
<feature type="non-terminal residue" evidence="2">
    <location>
        <position position="1"/>
    </location>
</feature>
<proteinExistence type="predicted"/>
<evidence type="ECO:0000313" key="3">
    <source>
        <dbReference type="Proteomes" id="UP001497623"/>
    </source>
</evidence>
<evidence type="ECO:0008006" key="4">
    <source>
        <dbReference type="Google" id="ProtNLM"/>
    </source>
</evidence>
<dbReference type="AlphaFoldDB" id="A0AAV2T0L0"/>
<protein>
    <recommendedName>
        <fullName evidence="4">Secreted protein</fullName>
    </recommendedName>
</protein>
<dbReference type="Proteomes" id="UP001497623">
    <property type="component" value="Unassembled WGS sequence"/>
</dbReference>
<evidence type="ECO:0000256" key="1">
    <source>
        <dbReference type="SAM" id="SignalP"/>
    </source>
</evidence>
<feature type="signal peptide" evidence="1">
    <location>
        <begin position="1"/>
        <end position="20"/>
    </location>
</feature>
<keyword evidence="3" id="KW-1185">Reference proteome</keyword>
<evidence type="ECO:0000313" key="2">
    <source>
        <dbReference type="EMBL" id="CAL4260481.1"/>
    </source>
</evidence>
<sequence length="112" mass="12524">GPAFSNCFFLFFVSFPNLLGTPGEKSLQFSYSNLALTLLQRGINTLPKYFFLLVEQLHFGRETKIKQTSGTMQVLQHARVCTCSSVAKQRGVATTSLQITTKLIALCYLRPE</sequence>
<dbReference type="EMBL" id="CAXKWB010211344">
    <property type="protein sequence ID" value="CAL4260481.1"/>
    <property type="molecule type" value="Genomic_DNA"/>
</dbReference>
<gene>
    <name evidence="2" type="ORF">MNOR_LOCUS42169</name>
</gene>
<comment type="caution">
    <text evidence="2">The sequence shown here is derived from an EMBL/GenBank/DDBJ whole genome shotgun (WGS) entry which is preliminary data.</text>
</comment>
<reference evidence="2 3" key="1">
    <citation type="submission" date="2024-05" db="EMBL/GenBank/DDBJ databases">
        <authorList>
            <person name="Wallberg A."/>
        </authorList>
    </citation>
    <scope>NUCLEOTIDE SEQUENCE [LARGE SCALE GENOMIC DNA]</scope>
</reference>
<name>A0AAV2T0L0_MEGNR</name>
<accession>A0AAV2T0L0</accession>
<feature type="chain" id="PRO_5043483651" description="Secreted protein" evidence="1">
    <location>
        <begin position="21"/>
        <end position="112"/>
    </location>
</feature>
<keyword evidence="1" id="KW-0732">Signal</keyword>